<evidence type="ECO:0000313" key="3">
    <source>
        <dbReference type="EMBL" id="KAK1301019.1"/>
    </source>
</evidence>
<feature type="region of interest" description="Disordered" evidence="1">
    <location>
        <begin position="75"/>
        <end position="96"/>
    </location>
</feature>
<dbReference type="GO" id="GO:0050793">
    <property type="term" value="P:regulation of developmental process"/>
    <property type="evidence" value="ECO:0007669"/>
    <property type="project" value="InterPro"/>
</dbReference>
<reference evidence="3" key="1">
    <citation type="journal article" date="2023" name="Nat. Commun.">
        <title>Diploid and tetraploid genomes of Acorus and the evolution of monocots.</title>
        <authorList>
            <person name="Ma L."/>
            <person name="Liu K.W."/>
            <person name="Li Z."/>
            <person name="Hsiao Y.Y."/>
            <person name="Qi Y."/>
            <person name="Fu T."/>
            <person name="Tang G.D."/>
            <person name="Zhang D."/>
            <person name="Sun W.H."/>
            <person name="Liu D.K."/>
            <person name="Li Y."/>
            <person name="Chen G.Z."/>
            <person name="Liu X.D."/>
            <person name="Liao X.Y."/>
            <person name="Jiang Y.T."/>
            <person name="Yu X."/>
            <person name="Hao Y."/>
            <person name="Huang J."/>
            <person name="Zhao X.W."/>
            <person name="Ke S."/>
            <person name="Chen Y.Y."/>
            <person name="Wu W.L."/>
            <person name="Hsu J.L."/>
            <person name="Lin Y.F."/>
            <person name="Huang M.D."/>
            <person name="Li C.Y."/>
            <person name="Huang L."/>
            <person name="Wang Z.W."/>
            <person name="Zhao X."/>
            <person name="Zhong W.Y."/>
            <person name="Peng D.H."/>
            <person name="Ahmad S."/>
            <person name="Lan S."/>
            <person name="Zhang J.S."/>
            <person name="Tsai W.C."/>
            <person name="Van de Peer Y."/>
            <person name="Liu Z.J."/>
        </authorList>
    </citation>
    <scope>NUCLEOTIDE SEQUENCE</scope>
    <source>
        <strain evidence="3">CP</strain>
    </source>
</reference>
<protein>
    <submittedName>
        <fullName evidence="3">Uncharacterized protein</fullName>
    </submittedName>
</protein>
<proteinExistence type="predicted"/>
<evidence type="ECO:0000256" key="1">
    <source>
        <dbReference type="SAM" id="MobiDB-lite"/>
    </source>
</evidence>
<keyword evidence="2" id="KW-0732">Signal</keyword>
<accession>A0AAV9DIZ9</accession>
<sequence>MATTQTKSLGFLMLFLVMSFSSSSVQARPLRTFDEEAMEGIKDFIDGLSVWGVKSAGLSPGGKGHASTTIDALGGIKNSGPSPGQGHAQVISANHQ</sequence>
<dbReference type="Proteomes" id="UP001180020">
    <property type="component" value="Unassembled WGS sequence"/>
</dbReference>
<dbReference type="PANTHER" id="PTHR34663:SF9">
    <property type="entry name" value="OS06G0637400 PROTEIN"/>
    <property type="match status" value="1"/>
</dbReference>
<dbReference type="InterPro" id="IPR044700">
    <property type="entry name" value="PIP2/PIPL1"/>
</dbReference>
<keyword evidence="4" id="KW-1185">Reference proteome</keyword>
<reference evidence="3" key="2">
    <citation type="submission" date="2023-06" db="EMBL/GenBank/DDBJ databases">
        <authorList>
            <person name="Ma L."/>
            <person name="Liu K.-W."/>
            <person name="Li Z."/>
            <person name="Hsiao Y.-Y."/>
            <person name="Qi Y."/>
            <person name="Fu T."/>
            <person name="Tang G."/>
            <person name="Zhang D."/>
            <person name="Sun W.-H."/>
            <person name="Liu D.-K."/>
            <person name="Li Y."/>
            <person name="Chen G.-Z."/>
            <person name="Liu X.-D."/>
            <person name="Liao X.-Y."/>
            <person name="Jiang Y.-T."/>
            <person name="Yu X."/>
            <person name="Hao Y."/>
            <person name="Huang J."/>
            <person name="Zhao X.-W."/>
            <person name="Ke S."/>
            <person name="Chen Y.-Y."/>
            <person name="Wu W.-L."/>
            <person name="Hsu J.-L."/>
            <person name="Lin Y.-F."/>
            <person name="Huang M.-D."/>
            <person name="Li C.-Y."/>
            <person name="Huang L."/>
            <person name="Wang Z.-W."/>
            <person name="Zhao X."/>
            <person name="Zhong W.-Y."/>
            <person name="Peng D.-H."/>
            <person name="Ahmad S."/>
            <person name="Lan S."/>
            <person name="Zhang J.-S."/>
            <person name="Tsai W.-C."/>
            <person name="Van De Peer Y."/>
            <person name="Liu Z.-J."/>
        </authorList>
    </citation>
    <scope>NUCLEOTIDE SEQUENCE</scope>
    <source>
        <strain evidence="3">CP</strain>
        <tissue evidence="3">Leaves</tissue>
    </source>
</reference>
<feature type="signal peptide" evidence="2">
    <location>
        <begin position="1"/>
        <end position="27"/>
    </location>
</feature>
<dbReference type="GO" id="GO:0045087">
    <property type="term" value="P:innate immune response"/>
    <property type="evidence" value="ECO:0007669"/>
    <property type="project" value="InterPro"/>
</dbReference>
<comment type="caution">
    <text evidence="3">The sequence shown here is derived from an EMBL/GenBank/DDBJ whole genome shotgun (WGS) entry which is preliminary data.</text>
</comment>
<feature type="chain" id="PRO_5043496824" evidence="2">
    <location>
        <begin position="28"/>
        <end position="96"/>
    </location>
</feature>
<dbReference type="AlphaFoldDB" id="A0AAV9DIZ9"/>
<dbReference type="EMBL" id="JAUJYO010000013">
    <property type="protein sequence ID" value="KAK1301019.1"/>
    <property type="molecule type" value="Genomic_DNA"/>
</dbReference>
<organism evidence="3 4">
    <name type="scientific">Acorus calamus</name>
    <name type="common">Sweet flag</name>
    <dbReference type="NCBI Taxonomy" id="4465"/>
    <lineage>
        <taxon>Eukaryota</taxon>
        <taxon>Viridiplantae</taxon>
        <taxon>Streptophyta</taxon>
        <taxon>Embryophyta</taxon>
        <taxon>Tracheophyta</taxon>
        <taxon>Spermatophyta</taxon>
        <taxon>Magnoliopsida</taxon>
        <taxon>Liliopsida</taxon>
        <taxon>Acoraceae</taxon>
        <taxon>Acorus</taxon>
    </lineage>
</organism>
<evidence type="ECO:0000256" key="2">
    <source>
        <dbReference type="SAM" id="SignalP"/>
    </source>
</evidence>
<gene>
    <name evidence="3" type="ORF">QJS10_CPB13g00442</name>
</gene>
<evidence type="ECO:0000313" key="4">
    <source>
        <dbReference type="Proteomes" id="UP001180020"/>
    </source>
</evidence>
<name>A0AAV9DIZ9_ACOCL</name>
<dbReference type="PANTHER" id="PTHR34663">
    <property type="entry name" value="OS06G0637400 PROTEIN"/>
    <property type="match status" value="1"/>
</dbReference>